<dbReference type="AlphaFoldDB" id="A0A978VGE5"/>
<sequence length="80" mass="8646">MEGVSMKLEEAFCLFLLGEVCSSFTPTISYVTASVKYIRNVSVLAGNKAEVVEKVQQFELNSNPAVLNSVPGKDVKDAFG</sequence>
<dbReference type="Proteomes" id="UP000813462">
    <property type="component" value="Unassembled WGS sequence"/>
</dbReference>
<name>A0A978VGE5_ZIZJJ</name>
<evidence type="ECO:0000313" key="1">
    <source>
        <dbReference type="EMBL" id="KAH7529434.1"/>
    </source>
</evidence>
<comment type="caution">
    <text evidence="1">The sequence shown here is derived from an EMBL/GenBank/DDBJ whole genome shotgun (WGS) entry which is preliminary data.</text>
</comment>
<gene>
    <name evidence="1" type="ORF">FEM48_Zijuj05G0183600</name>
</gene>
<proteinExistence type="predicted"/>
<accession>A0A978VGE5</accession>
<evidence type="ECO:0000313" key="2">
    <source>
        <dbReference type="Proteomes" id="UP000813462"/>
    </source>
</evidence>
<organism evidence="1 2">
    <name type="scientific">Ziziphus jujuba var. spinosa</name>
    <dbReference type="NCBI Taxonomy" id="714518"/>
    <lineage>
        <taxon>Eukaryota</taxon>
        <taxon>Viridiplantae</taxon>
        <taxon>Streptophyta</taxon>
        <taxon>Embryophyta</taxon>
        <taxon>Tracheophyta</taxon>
        <taxon>Spermatophyta</taxon>
        <taxon>Magnoliopsida</taxon>
        <taxon>eudicotyledons</taxon>
        <taxon>Gunneridae</taxon>
        <taxon>Pentapetalae</taxon>
        <taxon>rosids</taxon>
        <taxon>fabids</taxon>
        <taxon>Rosales</taxon>
        <taxon>Rhamnaceae</taxon>
        <taxon>Paliureae</taxon>
        <taxon>Ziziphus</taxon>
    </lineage>
</organism>
<protein>
    <submittedName>
        <fullName evidence="1">Uncharacterized protein</fullName>
    </submittedName>
</protein>
<dbReference type="EMBL" id="JAEACU010000005">
    <property type="protein sequence ID" value="KAH7529434.1"/>
    <property type="molecule type" value="Genomic_DNA"/>
</dbReference>
<reference evidence="1" key="1">
    <citation type="journal article" date="2021" name="Front. Plant Sci.">
        <title>Chromosome-Scale Genome Assembly for Chinese Sour Jujube and Insights Into Its Genome Evolution and Domestication Signature.</title>
        <authorList>
            <person name="Shen L.-Y."/>
            <person name="Luo H."/>
            <person name="Wang X.-L."/>
            <person name="Wang X.-M."/>
            <person name="Qiu X.-J."/>
            <person name="Liu H."/>
            <person name="Zhou S.-S."/>
            <person name="Jia K.-H."/>
            <person name="Nie S."/>
            <person name="Bao Y.-T."/>
            <person name="Zhang R.-G."/>
            <person name="Yun Q.-Z."/>
            <person name="Chai Y.-H."/>
            <person name="Lu J.-Y."/>
            <person name="Li Y."/>
            <person name="Zhao S.-W."/>
            <person name="Mao J.-F."/>
            <person name="Jia S.-G."/>
            <person name="Mao Y.-M."/>
        </authorList>
    </citation>
    <scope>NUCLEOTIDE SEQUENCE</scope>
    <source>
        <strain evidence="1">AT0</strain>
        <tissue evidence="1">Leaf</tissue>
    </source>
</reference>